<organism evidence="11 12">
    <name type="scientific">Bradyrhizobium pachyrhizi</name>
    <dbReference type="NCBI Taxonomy" id="280333"/>
    <lineage>
        <taxon>Bacteria</taxon>
        <taxon>Pseudomonadati</taxon>
        <taxon>Pseudomonadota</taxon>
        <taxon>Alphaproteobacteria</taxon>
        <taxon>Hyphomicrobiales</taxon>
        <taxon>Nitrobacteraceae</taxon>
        <taxon>Bradyrhizobium</taxon>
    </lineage>
</organism>
<keyword evidence="12" id="KW-1185">Reference proteome</keyword>
<feature type="transmembrane region" description="Helical" evidence="8">
    <location>
        <begin position="276"/>
        <end position="298"/>
    </location>
</feature>
<keyword evidence="7 11" id="KW-0012">Acyltransferase</keyword>
<dbReference type="EMBL" id="WQNF01000011">
    <property type="protein sequence ID" value="MVT67017.1"/>
    <property type="molecule type" value="Genomic_DNA"/>
</dbReference>
<dbReference type="AlphaFoldDB" id="A0A844SM42"/>
<feature type="transmembrane region" description="Helical" evidence="8">
    <location>
        <begin position="340"/>
        <end position="359"/>
    </location>
</feature>
<evidence type="ECO:0000256" key="8">
    <source>
        <dbReference type="SAM" id="Phobius"/>
    </source>
</evidence>
<gene>
    <name evidence="11" type="ORF">GPL21_18110</name>
</gene>
<dbReference type="InterPro" id="IPR002656">
    <property type="entry name" value="Acyl_transf_3_dom"/>
</dbReference>
<feature type="transmembrane region" description="Helical" evidence="8">
    <location>
        <begin position="79"/>
        <end position="98"/>
    </location>
</feature>
<evidence type="ECO:0000256" key="2">
    <source>
        <dbReference type="ARBA" id="ARBA00022475"/>
    </source>
</evidence>
<dbReference type="Pfam" id="PF19040">
    <property type="entry name" value="SGNH"/>
    <property type="match status" value="1"/>
</dbReference>
<evidence type="ECO:0000259" key="10">
    <source>
        <dbReference type="Pfam" id="PF19040"/>
    </source>
</evidence>
<dbReference type="GO" id="GO:0016788">
    <property type="term" value="F:hydrolase activity, acting on ester bonds"/>
    <property type="evidence" value="ECO:0007669"/>
    <property type="project" value="UniProtKB-ARBA"/>
</dbReference>
<dbReference type="Proteomes" id="UP000436468">
    <property type="component" value="Unassembled WGS sequence"/>
</dbReference>
<dbReference type="InterPro" id="IPR043968">
    <property type="entry name" value="SGNH"/>
</dbReference>
<dbReference type="InterPro" id="IPR036514">
    <property type="entry name" value="SGNH_hydro_sf"/>
</dbReference>
<keyword evidence="5 8" id="KW-1133">Transmembrane helix</keyword>
<dbReference type="GO" id="GO:0005886">
    <property type="term" value="C:plasma membrane"/>
    <property type="evidence" value="ECO:0007669"/>
    <property type="project" value="UniProtKB-SubCell"/>
</dbReference>
<sequence length="621" mass="67313">MTMGHNYKNYRPDIDGLRAVAVSLVVLGHAFPQYVPGGFVGVDIFFVISGYLITGIIYGDIQNGSFSLATFYARRIRRIFPALIVVLIAAFIAGWQLLMPSELVALGKEIAAGAGFSANLLFYSEGGYFDAAAQTKPLLHLWSLGIEEQFYLVWPLLLWALMRWRIAAAAPLTLIFIASLVANILVVRTNPEAAFYQPFTRAWELAAGALVAVCLPNGFSAARDLLGWSALAVIAAVTAFYSPSMTYPGIAAVAPVAAAAALIMSGRNRFLSTRTAVAIGLISYPLYLWHWPILVFAASFKGRPLTLAENGLAVGASFILAWATYRYVERPIRFGQWRVAPVLAASMVAVASVGALAIVDGFAFRLPAIVREAGAMIVSRDFLRYGECHISASADPVFDPSCVDASKRPLVFVWGDSTAGMLAAGLRQVQGDQFGLAQFTVNSCPPLFTAQAEVIPFCVQTNRHIVAAVAHSHPDVVLLHLAWSREPTTDDLRPTIAALRQAGAARVILVGPVPVWTDTVPHLTVQYFLRHHALIPERSHDVRSTKQTDGRVGQIAADLGIEYLSPYDELCNADGCLTRVGTSANDLVSADFLHLSPRASRYLAARLVPKILAVENRHAER</sequence>
<reference evidence="11 12" key="1">
    <citation type="submission" date="2019-12" db="EMBL/GenBank/DDBJ databases">
        <title>Draft genome sequences Bradyrhizobium cajani AMBPC1010, Bradyrhizobium pachyrhizi AMBPC1040 and Bradyrhizobium yuanmingense ALSPC3051, three plant growth promoting strains isolated from nodules of Cajanus cajan L. in Dominican Republic.</title>
        <authorList>
            <person name="Flores-Felix J.D."/>
            <person name="Araujo J."/>
            <person name="Diaz-Alcantara C."/>
            <person name="Gonzalez-Andres F."/>
            <person name="Velazquez E."/>
        </authorList>
    </citation>
    <scope>NUCLEOTIDE SEQUENCE [LARGE SCALE GENOMIC DNA]</scope>
    <source>
        <strain evidence="11 12">1040</strain>
    </source>
</reference>
<dbReference type="GO" id="GO:0016747">
    <property type="term" value="F:acyltransferase activity, transferring groups other than amino-acyl groups"/>
    <property type="evidence" value="ECO:0007669"/>
    <property type="project" value="InterPro"/>
</dbReference>
<keyword evidence="6 8" id="KW-0472">Membrane</keyword>
<dbReference type="InterPro" id="IPR050879">
    <property type="entry name" value="Acyltransferase_3"/>
</dbReference>
<evidence type="ECO:0000256" key="4">
    <source>
        <dbReference type="ARBA" id="ARBA00022692"/>
    </source>
</evidence>
<evidence type="ECO:0000256" key="7">
    <source>
        <dbReference type="ARBA" id="ARBA00023315"/>
    </source>
</evidence>
<feature type="transmembrane region" description="Helical" evidence="8">
    <location>
        <begin position="310"/>
        <end position="328"/>
    </location>
</feature>
<evidence type="ECO:0000313" key="11">
    <source>
        <dbReference type="EMBL" id="MVT67017.1"/>
    </source>
</evidence>
<keyword evidence="3 11" id="KW-0808">Transferase</keyword>
<dbReference type="SUPFAM" id="SSF52266">
    <property type="entry name" value="SGNH hydrolase"/>
    <property type="match status" value="1"/>
</dbReference>
<evidence type="ECO:0000256" key="3">
    <source>
        <dbReference type="ARBA" id="ARBA00022679"/>
    </source>
</evidence>
<keyword evidence="2" id="KW-1003">Cell membrane</keyword>
<protein>
    <submittedName>
        <fullName evidence="11">Acyltransferase family protein</fullName>
    </submittedName>
</protein>
<feature type="transmembrane region" description="Helical" evidence="8">
    <location>
        <begin position="225"/>
        <end position="241"/>
    </location>
</feature>
<comment type="caution">
    <text evidence="11">The sequence shown here is derived from an EMBL/GenBank/DDBJ whole genome shotgun (WGS) entry which is preliminary data.</text>
</comment>
<name>A0A844SM42_9BRAD</name>
<dbReference type="PANTHER" id="PTHR23028">
    <property type="entry name" value="ACETYLTRANSFERASE"/>
    <property type="match status" value="1"/>
</dbReference>
<accession>A0A844SM42</accession>
<feature type="domain" description="SGNH" evidence="10">
    <location>
        <begin position="388"/>
        <end position="608"/>
    </location>
</feature>
<feature type="transmembrane region" description="Helical" evidence="8">
    <location>
        <begin position="37"/>
        <end position="58"/>
    </location>
</feature>
<keyword evidence="4 8" id="KW-0812">Transmembrane</keyword>
<evidence type="ECO:0000313" key="12">
    <source>
        <dbReference type="Proteomes" id="UP000436468"/>
    </source>
</evidence>
<dbReference type="Pfam" id="PF01757">
    <property type="entry name" value="Acyl_transf_3"/>
    <property type="match status" value="1"/>
</dbReference>
<feature type="transmembrane region" description="Helical" evidence="8">
    <location>
        <begin position="166"/>
        <end position="187"/>
    </location>
</feature>
<comment type="subcellular location">
    <subcellularLocation>
        <location evidence="1">Cell membrane</location>
        <topology evidence="1">Multi-pass membrane protein</topology>
    </subcellularLocation>
</comment>
<dbReference type="GO" id="GO:0009103">
    <property type="term" value="P:lipopolysaccharide biosynthetic process"/>
    <property type="evidence" value="ECO:0007669"/>
    <property type="project" value="TreeGrafter"/>
</dbReference>
<dbReference type="PANTHER" id="PTHR23028:SF53">
    <property type="entry name" value="ACYL_TRANSF_3 DOMAIN-CONTAINING PROTEIN"/>
    <property type="match status" value="1"/>
</dbReference>
<feature type="transmembrane region" description="Helical" evidence="8">
    <location>
        <begin position="247"/>
        <end position="264"/>
    </location>
</feature>
<proteinExistence type="predicted"/>
<evidence type="ECO:0000256" key="1">
    <source>
        <dbReference type="ARBA" id="ARBA00004651"/>
    </source>
</evidence>
<dbReference type="Gene3D" id="3.40.50.1110">
    <property type="entry name" value="SGNH hydrolase"/>
    <property type="match status" value="1"/>
</dbReference>
<evidence type="ECO:0000259" key="9">
    <source>
        <dbReference type="Pfam" id="PF01757"/>
    </source>
</evidence>
<evidence type="ECO:0000256" key="6">
    <source>
        <dbReference type="ARBA" id="ARBA00023136"/>
    </source>
</evidence>
<feature type="domain" description="Acyltransferase 3" evidence="9">
    <location>
        <begin position="13"/>
        <end position="326"/>
    </location>
</feature>
<evidence type="ECO:0000256" key="5">
    <source>
        <dbReference type="ARBA" id="ARBA00022989"/>
    </source>
</evidence>